<sequence>MPYLPTSQAYLEQSAQLLQAYPDTVSTRAYLPSPNPPSNLPHRVPPTAGNNEQPQSQIQIQIHQTNNKSQTRIVTKYSFPTNRRGNIIRAHKSQVRKDAAKATDAPSTTPAQPPTAIATLTLKTFNPTTGICLHYRTNKAQEVSRLITSLGKLAAGADAAGLGLSAAVPAAGADVEMVDAPAPVEEVTPVAGKAQGQSQGQSGKGKKKGGKGKR</sequence>
<dbReference type="InterPro" id="IPR039914">
    <property type="entry name" value="SRP9-like"/>
</dbReference>
<organism evidence="3 4">
    <name type="scientific">Penicillium polonicum</name>
    <dbReference type="NCBI Taxonomy" id="60169"/>
    <lineage>
        <taxon>Eukaryota</taxon>
        <taxon>Fungi</taxon>
        <taxon>Dikarya</taxon>
        <taxon>Ascomycota</taxon>
        <taxon>Pezizomycotina</taxon>
        <taxon>Eurotiomycetes</taxon>
        <taxon>Eurotiomycetidae</taxon>
        <taxon>Eurotiales</taxon>
        <taxon>Aspergillaceae</taxon>
        <taxon>Penicillium</taxon>
    </lineage>
</organism>
<feature type="domain" description="SRP9" evidence="2">
    <location>
        <begin position="66"/>
        <end position="155"/>
    </location>
</feature>
<evidence type="ECO:0000256" key="1">
    <source>
        <dbReference type="SAM" id="MobiDB-lite"/>
    </source>
</evidence>
<dbReference type="PANTHER" id="PTHR12834:SF12">
    <property type="entry name" value="SIGNAL RECOGNITION PARTICLE 9 KDA PROTEIN"/>
    <property type="match status" value="1"/>
</dbReference>
<accession>A0A1V6NHL9</accession>
<reference evidence="4" key="1">
    <citation type="journal article" date="2017" name="Nat. Microbiol.">
        <title>Global analysis of biosynthetic gene clusters reveals vast potential of secondary metabolite production in Penicillium species.</title>
        <authorList>
            <person name="Nielsen J.C."/>
            <person name="Grijseels S."/>
            <person name="Prigent S."/>
            <person name="Ji B."/>
            <person name="Dainat J."/>
            <person name="Nielsen K.F."/>
            <person name="Frisvad J.C."/>
            <person name="Workman M."/>
            <person name="Nielsen J."/>
        </authorList>
    </citation>
    <scope>NUCLEOTIDE SEQUENCE [LARGE SCALE GENOMIC DNA]</scope>
    <source>
        <strain evidence="4">IBT 4502</strain>
    </source>
</reference>
<dbReference type="OrthoDB" id="5419752at2759"/>
<dbReference type="STRING" id="60169.A0A1V6NHL9"/>
<feature type="region of interest" description="Disordered" evidence="1">
    <location>
        <begin position="92"/>
        <end position="114"/>
    </location>
</feature>
<dbReference type="Proteomes" id="UP000191408">
    <property type="component" value="Unassembled WGS sequence"/>
</dbReference>
<proteinExistence type="predicted"/>
<feature type="region of interest" description="Disordered" evidence="1">
    <location>
        <begin position="27"/>
        <end position="55"/>
    </location>
</feature>
<evidence type="ECO:0000313" key="3">
    <source>
        <dbReference type="EMBL" id="OQD64099.1"/>
    </source>
</evidence>
<dbReference type="PANTHER" id="PTHR12834">
    <property type="entry name" value="SIGNAL RECOGNITION PARTICLE 9 KDA PROTEIN"/>
    <property type="match status" value="1"/>
</dbReference>
<dbReference type="InterPro" id="IPR039432">
    <property type="entry name" value="SRP9_dom"/>
</dbReference>
<gene>
    <name evidence="3" type="ORF">PENPOL_c008G07279</name>
</gene>
<evidence type="ECO:0000313" key="4">
    <source>
        <dbReference type="Proteomes" id="UP000191408"/>
    </source>
</evidence>
<dbReference type="AlphaFoldDB" id="A0A1V6NHL9"/>
<evidence type="ECO:0000259" key="2">
    <source>
        <dbReference type="Pfam" id="PF05486"/>
    </source>
</evidence>
<feature type="compositionally biased region" description="Low complexity" evidence="1">
    <location>
        <begin position="102"/>
        <end position="114"/>
    </location>
</feature>
<comment type="caution">
    <text evidence="3">The sequence shown here is derived from an EMBL/GenBank/DDBJ whole genome shotgun (WGS) entry which is preliminary data.</text>
</comment>
<name>A0A1V6NHL9_PENPO</name>
<dbReference type="GO" id="GO:0005786">
    <property type="term" value="C:signal recognition particle, endoplasmic reticulum targeting"/>
    <property type="evidence" value="ECO:0007669"/>
    <property type="project" value="TreeGrafter"/>
</dbReference>
<dbReference type="Pfam" id="PF05486">
    <property type="entry name" value="SRP9-21"/>
    <property type="match status" value="1"/>
</dbReference>
<feature type="region of interest" description="Disordered" evidence="1">
    <location>
        <begin position="187"/>
        <end position="214"/>
    </location>
</feature>
<protein>
    <recommendedName>
        <fullName evidence="2">SRP9 domain-containing protein</fullName>
    </recommendedName>
</protein>
<keyword evidence="4" id="KW-1185">Reference proteome</keyword>
<feature type="compositionally biased region" description="Low complexity" evidence="1">
    <location>
        <begin position="191"/>
        <end position="201"/>
    </location>
</feature>
<feature type="compositionally biased region" description="Basic residues" evidence="1">
    <location>
        <begin position="204"/>
        <end position="214"/>
    </location>
</feature>
<dbReference type="GO" id="GO:0006614">
    <property type="term" value="P:SRP-dependent cotranslational protein targeting to membrane"/>
    <property type="evidence" value="ECO:0007669"/>
    <property type="project" value="InterPro"/>
</dbReference>
<dbReference type="EMBL" id="MDYM01000008">
    <property type="protein sequence ID" value="OQD64099.1"/>
    <property type="molecule type" value="Genomic_DNA"/>
</dbReference>